<comment type="caution">
    <text evidence="1">The sequence shown here is derived from an EMBL/GenBank/DDBJ whole genome shotgun (WGS) entry which is preliminary data.</text>
</comment>
<reference evidence="1 2" key="1">
    <citation type="submission" date="2018-12" db="EMBL/GenBank/DDBJ databases">
        <authorList>
            <person name="Feng G."/>
            <person name="Zhu H."/>
        </authorList>
    </citation>
    <scope>NUCLEOTIDE SEQUENCE [LARGE SCALE GENOMIC DNA]</scope>
    <source>
        <strain evidence="1 2">LMG 26000</strain>
    </source>
</reference>
<dbReference type="EMBL" id="RWIU01000002">
    <property type="protein sequence ID" value="RSK44656.1"/>
    <property type="molecule type" value="Genomic_DNA"/>
</dbReference>
<evidence type="ECO:0000313" key="1">
    <source>
        <dbReference type="EMBL" id="RSK44656.1"/>
    </source>
</evidence>
<dbReference type="Pfam" id="PF14121">
    <property type="entry name" value="Porin_10"/>
    <property type="match status" value="1"/>
</dbReference>
<dbReference type="AlphaFoldDB" id="A0A3R9MZQ4"/>
<accession>A0A3R9MZQ4</accession>
<gene>
    <name evidence="1" type="ORF">EI293_09100</name>
</gene>
<protein>
    <recommendedName>
        <fullName evidence="3">Porin</fullName>
    </recommendedName>
</protein>
<dbReference type="InterPro" id="IPR025631">
    <property type="entry name" value="Porin_10"/>
</dbReference>
<sequence>MSDSLLIPLPFSVLASSSGSVPAQCRVRRGVVPAALLLAAGLAPALGHAQILDDSTKVRYGAHTTFVLKERDLLREDTLGRMVDTTLTRLPQQRYWAHDTTFQQDLGNFGTASRRLLWEPNLKLGARPGRTVFDKYARNAADVPYYDTRSPYTFFRFHQGNPYEQIFELSYARSLKKHFNAGFAFERFGANKAVAVTNTKTGQVEHNNFLFFVRYDSPEGRYHAMANFSTARHRAAEQGGIIPRRLTPDPENQDDYDENGNIILSQLFDYQRETVRLVGAINRDDRDEVRLAHTYRLLGRGLTAFHIIDWSRQQNKYTDDKLTFDDGTSRYDKRLQNLAITDDRAEFRQLENTLGVMGNSRSVAYRLYGRQRTYSWRNQYRTGVVPLTEEVDAFPRETGTQLFVGGTAAFRYKQFAIETVGEIKPTADLTNLANTEYLLRGNARLGPLSGEILFSSYAPTLTEQRFSGNHYIWDHTAGSAAPFENTNVQQVRVRAAQQLGKHYLEAVGTVANIQNLIYYSARPDAFQVAGPQQLGTSRQLTTLMARYRLTWGKFVADNQATYTLGAGDDNPGLRIPTLVGESRVYYQGYLFKKALLGQAGVQAYFHSRWKAYDYSPSIQQFLVQDRFTVRNTPVADVFVSGDIGSLGVFLKMAYINQFLPQSGYFATPYYAALPRRFEFGIRWQFFN</sequence>
<dbReference type="Proteomes" id="UP000270291">
    <property type="component" value="Unassembled WGS sequence"/>
</dbReference>
<keyword evidence="2" id="KW-1185">Reference proteome</keyword>
<evidence type="ECO:0008006" key="3">
    <source>
        <dbReference type="Google" id="ProtNLM"/>
    </source>
</evidence>
<evidence type="ECO:0000313" key="2">
    <source>
        <dbReference type="Proteomes" id="UP000270291"/>
    </source>
</evidence>
<dbReference type="RefSeq" id="WP_125436808.1">
    <property type="nucleotide sequence ID" value="NZ_RWIU01000002.1"/>
</dbReference>
<dbReference type="OrthoDB" id="1489309at2"/>
<proteinExistence type="predicted"/>
<name>A0A3R9MZQ4_9BACT</name>
<organism evidence="1 2">
    <name type="scientific">Hymenobacter perfusus</name>
    <dbReference type="NCBI Taxonomy" id="1236770"/>
    <lineage>
        <taxon>Bacteria</taxon>
        <taxon>Pseudomonadati</taxon>
        <taxon>Bacteroidota</taxon>
        <taxon>Cytophagia</taxon>
        <taxon>Cytophagales</taxon>
        <taxon>Hymenobacteraceae</taxon>
        <taxon>Hymenobacter</taxon>
    </lineage>
</organism>